<dbReference type="Proteomes" id="UP000500857">
    <property type="component" value="Chromosome"/>
</dbReference>
<proteinExistence type="predicted"/>
<gene>
    <name evidence="1" type="ORF">HCG48_05360</name>
</gene>
<reference evidence="1 2" key="1">
    <citation type="submission" date="2020-04" db="EMBL/GenBank/DDBJ databases">
        <authorList>
            <person name="Basu S."/>
            <person name="Maruthanayagam V."/>
            <person name="Chakraborty S."/>
            <person name="Pramanik A."/>
            <person name="Mukherjee J."/>
            <person name="Brink B."/>
        </authorList>
    </citation>
    <scope>NUCLEOTIDE SEQUENCE [LARGE SCALE GENOMIC DNA]</scope>
    <source>
        <strain evidence="1 2">AP17</strain>
    </source>
</reference>
<organism evidence="1 2">
    <name type="scientific">Oxynema aestuarii AP17</name>
    <dbReference type="NCBI Taxonomy" id="2064643"/>
    <lineage>
        <taxon>Bacteria</taxon>
        <taxon>Bacillati</taxon>
        <taxon>Cyanobacteriota</taxon>
        <taxon>Cyanophyceae</taxon>
        <taxon>Oscillatoriophycideae</taxon>
        <taxon>Oscillatoriales</taxon>
        <taxon>Oscillatoriaceae</taxon>
        <taxon>Oxynema</taxon>
        <taxon>Oxynema aestuarii</taxon>
    </lineage>
</organism>
<dbReference type="Gene3D" id="3.40.1350.10">
    <property type="match status" value="1"/>
</dbReference>
<accession>A0A6H1TV28</accession>
<evidence type="ECO:0000313" key="2">
    <source>
        <dbReference type="Proteomes" id="UP000500857"/>
    </source>
</evidence>
<dbReference type="EMBL" id="CP051167">
    <property type="protein sequence ID" value="QIZ70066.1"/>
    <property type="molecule type" value="Genomic_DNA"/>
</dbReference>
<evidence type="ECO:0008006" key="3">
    <source>
        <dbReference type="Google" id="ProtNLM"/>
    </source>
</evidence>
<name>A0A6H1TV28_9CYAN</name>
<dbReference type="GO" id="GO:0003676">
    <property type="term" value="F:nucleic acid binding"/>
    <property type="evidence" value="ECO:0007669"/>
    <property type="project" value="InterPro"/>
</dbReference>
<evidence type="ECO:0000313" key="1">
    <source>
        <dbReference type="EMBL" id="QIZ70066.1"/>
    </source>
</evidence>
<dbReference type="AlphaFoldDB" id="A0A6H1TV28"/>
<sequence>MGGGIYLIQDEDRLVEMLEQAYDSEDRLEELLEKYPNLVAGDRVDRETPRQWLLISREIPLPSEEEGMQLWTFEHLFLDQNAIPTLVEVKRTSESRVRRETIGQMLDYAANVSLYWPLESIVAQFEANCRDGGRDPEQVFEEFLGSDADEERFWQKVKTNLQAGKLRLVFVADEIAPELRRVVEFLNEQLDPTEVLALEIKQYVSQDGLRTLVPRVIGQTAEAQQKKTSATRERRRWNEASFFQEFEARQGTEEAVMARKIHEWVRGREPQVEVVWGTGDTYGGFTAKLKQKGRKPLALFTVGISGEFFLSSIAYGSQPPFDREEKWLELRGRMSSIGLSLPADPTETRLPTFPLSTLQDDSSLEQVLETFEWAIAQIQSHPVSH</sequence>
<dbReference type="KEGG" id="oxy:HCG48_05360"/>
<keyword evidence="2" id="KW-1185">Reference proteome</keyword>
<dbReference type="RefSeq" id="WP_168568223.1">
    <property type="nucleotide sequence ID" value="NZ_CP051167.1"/>
</dbReference>
<protein>
    <recommendedName>
        <fullName evidence="3">DUF4268 domain-containing protein</fullName>
    </recommendedName>
</protein>
<dbReference type="InterPro" id="IPR011856">
    <property type="entry name" value="tRNA_endonuc-like_dom_sf"/>
</dbReference>